<feature type="region of interest" description="Disordered" evidence="1">
    <location>
        <begin position="35"/>
        <end position="62"/>
    </location>
</feature>
<feature type="compositionally biased region" description="Basic and acidic residues" evidence="1">
    <location>
        <begin position="35"/>
        <end position="51"/>
    </location>
</feature>
<dbReference type="EMBL" id="BRYB01000315">
    <property type="protein sequence ID" value="GMI27571.1"/>
    <property type="molecule type" value="Genomic_DNA"/>
</dbReference>
<evidence type="ECO:0000256" key="1">
    <source>
        <dbReference type="SAM" id="MobiDB-lite"/>
    </source>
</evidence>
<evidence type="ECO:0008006" key="4">
    <source>
        <dbReference type="Google" id="ProtNLM"/>
    </source>
</evidence>
<evidence type="ECO:0000313" key="3">
    <source>
        <dbReference type="Proteomes" id="UP001165060"/>
    </source>
</evidence>
<feature type="compositionally biased region" description="Pro residues" evidence="1">
    <location>
        <begin position="122"/>
        <end position="144"/>
    </location>
</feature>
<name>A0ABQ6MJE9_9STRA</name>
<evidence type="ECO:0000313" key="2">
    <source>
        <dbReference type="EMBL" id="GMI27571.1"/>
    </source>
</evidence>
<feature type="region of interest" description="Disordered" evidence="1">
    <location>
        <begin position="119"/>
        <end position="144"/>
    </location>
</feature>
<organism evidence="2 3">
    <name type="scientific">Tetraparma gracilis</name>
    <dbReference type="NCBI Taxonomy" id="2962635"/>
    <lineage>
        <taxon>Eukaryota</taxon>
        <taxon>Sar</taxon>
        <taxon>Stramenopiles</taxon>
        <taxon>Ochrophyta</taxon>
        <taxon>Bolidophyceae</taxon>
        <taxon>Parmales</taxon>
        <taxon>Triparmaceae</taxon>
        <taxon>Tetraparma</taxon>
    </lineage>
</organism>
<sequence length="358" mass="38554">MLAWVTCRGLTCRDAALYLLLAALTYITVHRRELSANDSSRRSRGKAKVEVPDDVAAASDDEQDLASTTTAIAAELYAENVGLLNDGLSLASSLAATAAARTGAYLQQSAEDHMAESISTLLPPPRPAPPTPPPPPRPAPRPPSHAPLLSCLAADLSADNLISICSFLSPPAVLSLTACSRPLKQLGEGVLWRVLWKLHFEPVLGFAAAQEAYRRKPRAKPLGDFEPPNLPWRDFYFLFGATWLPWAIAGRNGDGPGGCLVGLHGAVSRLGTKTKSRSRFPLVRNRNGTLLSVRRALDEGAEAFSREVEGWLRLIGGEGGVTEEDVNVIYSAVDGEFQLWYTEPGRFGEATFVSGKLT</sequence>
<keyword evidence="3" id="KW-1185">Reference proteome</keyword>
<dbReference type="Proteomes" id="UP001165060">
    <property type="component" value="Unassembled WGS sequence"/>
</dbReference>
<protein>
    <recommendedName>
        <fullName evidence="4">F-box domain-containing protein</fullName>
    </recommendedName>
</protein>
<gene>
    <name evidence="2" type="ORF">TeGR_g1228</name>
</gene>
<comment type="caution">
    <text evidence="2">The sequence shown here is derived from an EMBL/GenBank/DDBJ whole genome shotgun (WGS) entry which is preliminary data.</text>
</comment>
<accession>A0ABQ6MJE9</accession>
<reference evidence="2 3" key="1">
    <citation type="journal article" date="2023" name="Commun. Biol.">
        <title>Genome analysis of Parmales, the sister group of diatoms, reveals the evolutionary specialization of diatoms from phago-mixotrophs to photoautotrophs.</title>
        <authorList>
            <person name="Ban H."/>
            <person name="Sato S."/>
            <person name="Yoshikawa S."/>
            <person name="Yamada K."/>
            <person name="Nakamura Y."/>
            <person name="Ichinomiya M."/>
            <person name="Sato N."/>
            <person name="Blanc-Mathieu R."/>
            <person name="Endo H."/>
            <person name="Kuwata A."/>
            <person name="Ogata H."/>
        </authorList>
    </citation>
    <scope>NUCLEOTIDE SEQUENCE [LARGE SCALE GENOMIC DNA]</scope>
</reference>
<proteinExistence type="predicted"/>